<dbReference type="EC" id="1.1.3.-" evidence="8"/>
<feature type="domain" description="Glucose-methanol-choline oxidoreductase N-terminal" evidence="6">
    <location>
        <begin position="81"/>
        <end position="299"/>
    </location>
</feature>
<dbReference type="AlphaFoldDB" id="A0A0N7LUY3"/>
<organism evidence="8 9">
    <name type="scientific">Thalassovita gelatinovora</name>
    <name type="common">Thalassobius gelatinovorus</name>
    <dbReference type="NCBI Taxonomy" id="53501"/>
    <lineage>
        <taxon>Bacteria</taxon>
        <taxon>Pseudomonadati</taxon>
        <taxon>Pseudomonadota</taxon>
        <taxon>Alphaproteobacteria</taxon>
        <taxon>Rhodobacterales</taxon>
        <taxon>Roseobacteraceae</taxon>
        <taxon>Thalassovita</taxon>
    </lineage>
</organism>
<reference evidence="8 9" key="1">
    <citation type="submission" date="2015-09" db="EMBL/GenBank/DDBJ databases">
        <authorList>
            <consortium name="Swine Surveillance"/>
        </authorList>
    </citation>
    <scope>NUCLEOTIDE SEQUENCE [LARGE SCALE GENOMIC DNA]</scope>
    <source>
        <strain evidence="8 9">CECT 4357</strain>
    </source>
</reference>
<evidence type="ECO:0000256" key="4">
    <source>
        <dbReference type="ARBA" id="ARBA00022827"/>
    </source>
</evidence>
<gene>
    <name evidence="8" type="primary">livQ</name>
    <name evidence="8" type="ORF">TG4357_01491</name>
</gene>
<keyword evidence="3" id="KW-0285">Flavoprotein</keyword>
<dbReference type="InterPro" id="IPR051473">
    <property type="entry name" value="P2Ox-like"/>
</dbReference>
<dbReference type="EMBL" id="CYSA01000015">
    <property type="protein sequence ID" value="CUH64778.1"/>
    <property type="molecule type" value="Genomic_DNA"/>
</dbReference>
<evidence type="ECO:0000256" key="2">
    <source>
        <dbReference type="ARBA" id="ARBA00010790"/>
    </source>
</evidence>
<dbReference type="InterPro" id="IPR007867">
    <property type="entry name" value="GMC_OxRtase_C"/>
</dbReference>
<evidence type="ECO:0000256" key="5">
    <source>
        <dbReference type="ARBA" id="ARBA00023002"/>
    </source>
</evidence>
<dbReference type="RefSeq" id="WP_058262220.1">
    <property type="nucleotide sequence ID" value="NZ_CP051181.1"/>
</dbReference>
<sequence>MNLNDALGETWDAIIIGTGIGGGMAGRRLAERGLRVLFVEQGPAGYRTEEAALNSDMFDPVARQIRGFWPTPMQARINGRDSQFFGPIGGGVGGSSVFYAATLERPEPHDLDDSADKPHPIQGWPVTHAQMRPYFDQAEDLFSVGGDPDPLAAFASTALRDPAPMSQSDQAMKQRLSARGLHPYQLHAALRRIKGCKSCLGFKCPKTCKMDGRSAGVEPALETGRAALLDRCAVRRLKAKNGRITGVVAERDGDVVTLSAGIVILAAGAFGSPRLLLASQPGGLANRNGMVGCNLMFHLNEMIAVWPGKSVAADGPSKSLGFRDLYHVDGTRLGMVQAMGIEVSYGEIVHYLKQLIEKSSLHRFRLLKELTRIPALIAAKLFGNAQVFVGLMEDLPYAENRVLLDPHDPDAIRFDYTISKELLTRRRKFRRLIRQAFTGHRRMFLGFQPELNFGHPCGTLRFGADPETSVLDPDCRAHELENLYVADASIFPTSMGVNPSLTIAANALRVADQIADQFERKTDAAE</sequence>
<dbReference type="Gene3D" id="3.50.50.60">
    <property type="entry name" value="FAD/NAD(P)-binding domain"/>
    <property type="match status" value="2"/>
</dbReference>
<evidence type="ECO:0000256" key="1">
    <source>
        <dbReference type="ARBA" id="ARBA00001974"/>
    </source>
</evidence>
<dbReference type="InterPro" id="IPR000172">
    <property type="entry name" value="GMC_OxRdtase_N"/>
</dbReference>
<proteinExistence type="inferred from homology"/>
<keyword evidence="5 8" id="KW-0560">Oxidoreductase</keyword>
<protein>
    <submittedName>
        <fullName evidence="8">6'''-hydroxyparomomycin C oxidase</fullName>
        <ecNumber evidence="8">1.1.3.-</ecNumber>
    </submittedName>
</protein>
<evidence type="ECO:0000259" key="7">
    <source>
        <dbReference type="Pfam" id="PF05199"/>
    </source>
</evidence>
<dbReference type="PANTHER" id="PTHR42784">
    <property type="entry name" value="PYRANOSE 2-OXIDASE"/>
    <property type="match status" value="1"/>
</dbReference>
<dbReference type="PANTHER" id="PTHR42784:SF1">
    <property type="entry name" value="PYRANOSE 2-OXIDASE"/>
    <property type="match status" value="1"/>
</dbReference>
<keyword evidence="9" id="KW-1185">Reference proteome</keyword>
<evidence type="ECO:0000313" key="8">
    <source>
        <dbReference type="EMBL" id="CUH64778.1"/>
    </source>
</evidence>
<dbReference type="OrthoDB" id="9798604at2"/>
<dbReference type="SUPFAM" id="SSF51905">
    <property type="entry name" value="FAD/NAD(P)-binding domain"/>
    <property type="match status" value="1"/>
</dbReference>
<evidence type="ECO:0000256" key="3">
    <source>
        <dbReference type="ARBA" id="ARBA00022630"/>
    </source>
</evidence>
<comment type="cofactor">
    <cofactor evidence="1">
        <name>FAD</name>
        <dbReference type="ChEBI" id="CHEBI:57692"/>
    </cofactor>
</comment>
<dbReference type="Proteomes" id="UP000051587">
    <property type="component" value="Unassembled WGS sequence"/>
</dbReference>
<feature type="domain" description="Glucose-methanol-choline oxidoreductase C-terminal" evidence="7">
    <location>
        <begin position="396"/>
        <end position="507"/>
    </location>
</feature>
<dbReference type="GO" id="GO:0016614">
    <property type="term" value="F:oxidoreductase activity, acting on CH-OH group of donors"/>
    <property type="evidence" value="ECO:0007669"/>
    <property type="project" value="InterPro"/>
</dbReference>
<dbReference type="Pfam" id="PF05199">
    <property type="entry name" value="GMC_oxred_C"/>
    <property type="match status" value="1"/>
</dbReference>
<comment type="similarity">
    <text evidence="2">Belongs to the GMC oxidoreductase family.</text>
</comment>
<dbReference type="GO" id="GO:0050660">
    <property type="term" value="F:flavin adenine dinucleotide binding"/>
    <property type="evidence" value="ECO:0007669"/>
    <property type="project" value="InterPro"/>
</dbReference>
<evidence type="ECO:0000259" key="6">
    <source>
        <dbReference type="Pfam" id="PF00732"/>
    </source>
</evidence>
<dbReference type="Pfam" id="PF00732">
    <property type="entry name" value="GMC_oxred_N"/>
    <property type="match status" value="1"/>
</dbReference>
<accession>A0A0N7LUY3</accession>
<keyword evidence="4" id="KW-0274">FAD</keyword>
<dbReference type="STRING" id="53501.SAMN04488043_102184"/>
<dbReference type="InterPro" id="IPR036188">
    <property type="entry name" value="FAD/NAD-bd_sf"/>
</dbReference>
<evidence type="ECO:0000313" key="9">
    <source>
        <dbReference type="Proteomes" id="UP000051587"/>
    </source>
</evidence>
<name>A0A0N7LUY3_THAGE</name>